<dbReference type="InterPro" id="IPR043138">
    <property type="entry name" value="GGT_lsub"/>
</dbReference>
<dbReference type="STRING" id="1548547.BA177_05615"/>
<sequence>MMKRTLVSFLCVLLLQPAVLFAQSEDAAIIRYSARHHPVYDTNGMVASQNAIASKVGADILARGGNAVDAAVAVGFSLAVTLPRAGNIGGGGFMLIYLAETGETIAIDYREMAPPGASRDMYLDENGDVDPTLSKFNHLSSGVPGTVAGLYAAHERYGRLPWRKLLEPAIKLASDGVIVSHDLANLLKSRRARLGSNPASLAYFYKKGGEPYAAGERLRQRDLARSLRLIARQGPDAFYKGEIAELIIRDMQANGGLIDAEALASYKPVFRKAVTGSYRGFEVVSMPPSSSGGLHVIQMLNVLEHFPVRDMGPGSADSVHLLTEVMKLAYADRSEHLGDMDYYDVPVEWLTSESYAKQLAAGIDMQRARPSSDISPGVVPRTESRDTTHFSVMDRDGNAVANTYTLNFSYGSGISVPGAGFLLNNEMDDFAAKPGVPNAFGLTGGDANAIEGGKRPLSSMTPTMVMKDGQPWLVTGSPGGSRIITTVLQMIVNVVDHGMNIADATAVPRIHHQWLPDRLELESGFSADTVRELKRRGHNIENTDAMGSLQSVMREGDLFQGASDPRRPEAGSVGPAMNTATQ</sequence>
<comment type="catalytic activity">
    <reaction evidence="8 11">
        <text>an N-terminal (5-L-glutamyl)-[peptide] + an alpha-amino acid = 5-L-glutamyl amino acid + an N-terminal L-alpha-aminoacyl-[peptide]</text>
        <dbReference type="Rhea" id="RHEA:23904"/>
        <dbReference type="Rhea" id="RHEA-COMP:9780"/>
        <dbReference type="Rhea" id="RHEA-COMP:9795"/>
        <dbReference type="ChEBI" id="CHEBI:77644"/>
        <dbReference type="ChEBI" id="CHEBI:78597"/>
        <dbReference type="ChEBI" id="CHEBI:78599"/>
        <dbReference type="ChEBI" id="CHEBI:78608"/>
        <dbReference type="EC" id="2.3.2.2"/>
    </reaction>
</comment>
<dbReference type="PROSITE" id="PS00462">
    <property type="entry name" value="G_GLU_TRANSPEPTIDASE"/>
    <property type="match status" value="1"/>
</dbReference>
<evidence type="ECO:0000256" key="7">
    <source>
        <dbReference type="ARBA" id="ARBA00023315"/>
    </source>
</evidence>
<feature type="binding site" evidence="10">
    <location>
        <position position="480"/>
    </location>
    <ligand>
        <name>L-glutamate</name>
        <dbReference type="ChEBI" id="CHEBI:29985"/>
    </ligand>
</feature>
<feature type="binding site" evidence="10">
    <location>
        <position position="429"/>
    </location>
    <ligand>
        <name>L-glutamate</name>
        <dbReference type="ChEBI" id="CHEBI:29985"/>
    </ligand>
</feature>
<keyword evidence="7 11" id="KW-0012">Acyltransferase</keyword>
<evidence type="ECO:0000256" key="12">
    <source>
        <dbReference type="SAM" id="MobiDB-lite"/>
    </source>
</evidence>
<dbReference type="InterPro" id="IPR055262">
    <property type="entry name" value="GGT_CS"/>
</dbReference>
<name>A0A193LKR5_9GAMM</name>
<dbReference type="PANTHER" id="PTHR43199:SF1">
    <property type="entry name" value="GLUTATHIONE HYDROLASE PROENZYME"/>
    <property type="match status" value="1"/>
</dbReference>
<dbReference type="EC" id="2.3.2.2" evidence="11"/>
<organism evidence="14 15">
    <name type="scientific">Woeseia oceani</name>
    <dbReference type="NCBI Taxonomy" id="1548547"/>
    <lineage>
        <taxon>Bacteria</taxon>
        <taxon>Pseudomonadati</taxon>
        <taxon>Pseudomonadota</taxon>
        <taxon>Gammaproteobacteria</taxon>
        <taxon>Woeseiales</taxon>
        <taxon>Woeseiaceae</taxon>
        <taxon>Woeseia</taxon>
    </lineage>
</organism>
<dbReference type="GO" id="GO:0036374">
    <property type="term" value="F:glutathione hydrolase activity"/>
    <property type="evidence" value="ECO:0007669"/>
    <property type="project" value="UniProtKB-UniRule"/>
</dbReference>
<evidence type="ECO:0000256" key="13">
    <source>
        <dbReference type="SAM" id="SignalP"/>
    </source>
</evidence>
<evidence type="ECO:0000313" key="15">
    <source>
        <dbReference type="Proteomes" id="UP000092695"/>
    </source>
</evidence>
<dbReference type="InterPro" id="IPR029055">
    <property type="entry name" value="Ntn_hydrolases_N"/>
</dbReference>
<protein>
    <recommendedName>
        <fullName evidence="11">Glutathione hydrolase proenzyme</fullName>
        <ecNumber evidence="11">2.3.2.2</ecNumber>
        <ecNumber evidence="11">3.4.19.13</ecNumber>
    </recommendedName>
    <component>
        <recommendedName>
            <fullName evidence="11">Glutathione hydrolase large chain</fullName>
        </recommendedName>
    </component>
    <component>
        <recommendedName>
            <fullName evidence="11">Glutathione hydrolase small chain</fullName>
        </recommendedName>
    </component>
</protein>
<dbReference type="GO" id="GO:0006750">
    <property type="term" value="P:glutathione biosynthetic process"/>
    <property type="evidence" value="ECO:0007669"/>
    <property type="project" value="UniProtKB-KW"/>
</dbReference>
<dbReference type="NCBIfam" id="TIGR00066">
    <property type="entry name" value="g_glut_trans"/>
    <property type="match status" value="1"/>
</dbReference>
<comment type="catalytic activity">
    <reaction evidence="1 11">
        <text>an S-substituted glutathione + H2O = an S-substituted L-cysteinylglycine + L-glutamate</text>
        <dbReference type="Rhea" id="RHEA:59468"/>
        <dbReference type="ChEBI" id="CHEBI:15377"/>
        <dbReference type="ChEBI" id="CHEBI:29985"/>
        <dbReference type="ChEBI" id="CHEBI:90779"/>
        <dbReference type="ChEBI" id="CHEBI:143103"/>
        <dbReference type="EC" id="3.4.19.13"/>
    </reaction>
</comment>
<dbReference type="Pfam" id="PF01019">
    <property type="entry name" value="G_glu_transpept"/>
    <property type="match status" value="1"/>
</dbReference>
<evidence type="ECO:0000256" key="1">
    <source>
        <dbReference type="ARBA" id="ARBA00001049"/>
    </source>
</evidence>
<evidence type="ECO:0000256" key="6">
    <source>
        <dbReference type="ARBA" id="ARBA00023145"/>
    </source>
</evidence>
<comment type="pathway">
    <text evidence="11">Sulfur metabolism; glutathione metabolism.</text>
</comment>
<proteinExistence type="inferred from homology"/>
<reference evidence="14 15" key="1">
    <citation type="submission" date="2016-06" db="EMBL/GenBank/DDBJ databases">
        <title>Complete genome sequence of a deep-branching marine Gamma Proteobacterium Woeseia oceani type strain XK5.</title>
        <authorList>
            <person name="Mu D."/>
            <person name="Du Z."/>
        </authorList>
    </citation>
    <scope>NUCLEOTIDE SEQUENCE [LARGE SCALE GENOMIC DNA]</scope>
    <source>
        <strain evidence="14 15">XK5</strain>
    </source>
</reference>
<evidence type="ECO:0000256" key="4">
    <source>
        <dbReference type="ARBA" id="ARBA00022679"/>
    </source>
</evidence>
<feature type="signal peptide" evidence="13">
    <location>
        <begin position="1"/>
        <end position="22"/>
    </location>
</feature>
<dbReference type="InterPro" id="IPR000101">
    <property type="entry name" value="GGT_peptidase"/>
</dbReference>
<evidence type="ECO:0000256" key="9">
    <source>
        <dbReference type="PIRSR" id="PIRSR600101-1"/>
    </source>
</evidence>
<keyword evidence="15" id="KW-1185">Reference proteome</keyword>
<keyword evidence="4 11" id="KW-0808">Transferase</keyword>
<keyword evidence="5 11" id="KW-0378">Hydrolase</keyword>
<dbReference type="GO" id="GO:0103068">
    <property type="term" value="F:leukotriene C4 gamma-glutamyl transferase activity"/>
    <property type="evidence" value="ECO:0007669"/>
    <property type="project" value="UniProtKB-EC"/>
</dbReference>
<keyword evidence="6 11" id="KW-0865">Zymogen</keyword>
<dbReference type="KEGG" id="woc:BA177_05615"/>
<dbReference type="UniPathway" id="UPA00204"/>
<dbReference type="Gene3D" id="1.10.246.130">
    <property type="match status" value="1"/>
</dbReference>
<dbReference type="FunFam" id="3.60.20.40:FF:000003">
    <property type="entry name" value="Gamma-glutamyltranspeptidase"/>
    <property type="match status" value="1"/>
</dbReference>
<dbReference type="PRINTS" id="PR01210">
    <property type="entry name" value="GGTRANSPTASE"/>
</dbReference>
<evidence type="ECO:0000256" key="8">
    <source>
        <dbReference type="ARBA" id="ARBA00047417"/>
    </source>
</evidence>
<feature type="chain" id="PRO_5008260394" description="Glutathione hydrolase proenzyme" evidence="13">
    <location>
        <begin position="23"/>
        <end position="582"/>
    </location>
</feature>
<keyword evidence="13" id="KW-0732">Signal</keyword>
<comment type="PTM">
    <text evidence="11">Cleaved by autocatalysis into a large and a small subunit.</text>
</comment>
<dbReference type="GO" id="GO:0006751">
    <property type="term" value="P:glutathione catabolic process"/>
    <property type="evidence" value="ECO:0007669"/>
    <property type="project" value="UniProtKB-UniRule"/>
</dbReference>
<evidence type="ECO:0000256" key="11">
    <source>
        <dbReference type="RuleBase" id="RU368036"/>
    </source>
</evidence>
<gene>
    <name evidence="14" type="ORF">BA177_05615</name>
</gene>
<feature type="binding site" evidence="10">
    <location>
        <position position="110"/>
    </location>
    <ligand>
        <name>L-glutamate</name>
        <dbReference type="ChEBI" id="CHEBI:29985"/>
    </ligand>
</feature>
<dbReference type="EMBL" id="CP016268">
    <property type="protein sequence ID" value="ANO53031.1"/>
    <property type="molecule type" value="Genomic_DNA"/>
</dbReference>
<dbReference type="Gene3D" id="3.60.20.40">
    <property type="match status" value="1"/>
</dbReference>
<dbReference type="AlphaFoldDB" id="A0A193LKR5"/>
<feature type="binding site" evidence="10">
    <location>
        <begin position="405"/>
        <end position="407"/>
    </location>
    <ligand>
        <name>L-glutamate</name>
        <dbReference type="ChEBI" id="CHEBI:29985"/>
    </ligand>
</feature>
<accession>A0A193LKR5</accession>
<evidence type="ECO:0000256" key="5">
    <source>
        <dbReference type="ARBA" id="ARBA00022801"/>
    </source>
</evidence>
<dbReference type="Proteomes" id="UP000092695">
    <property type="component" value="Chromosome"/>
</dbReference>
<dbReference type="RefSeq" id="WP_068618963.1">
    <property type="nucleotide sequence ID" value="NZ_CP016268.1"/>
</dbReference>
<comment type="similarity">
    <text evidence="3 11">Belongs to the gamma-glutamyltransferase family.</text>
</comment>
<feature type="binding site" evidence="10">
    <location>
        <begin position="458"/>
        <end position="459"/>
    </location>
    <ligand>
        <name>L-glutamate</name>
        <dbReference type="ChEBI" id="CHEBI:29985"/>
    </ligand>
</feature>
<comment type="catalytic activity">
    <reaction evidence="2 11">
        <text>glutathione + H2O = L-cysteinylglycine + L-glutamate</text>
        <dbReference type="Rhea" id="RHEA:28807"/>
        <dbReference type="ChEBI" id="CHEBI:15377"/>
        <dbReference type="ChEBI" id="CHEBI:29985"/>
        <dbReference type="ChEBI" id="CHEBI:57925"/>
        <dbReference type="ChEBI" id="CHEBI:61694"/>
        <dbReference type="EC" id="3.4.19.13"/>
    </reaction>
</comment>
<comment type="subunit">
    <text evidence="11">This enzyme consists of two polypeptide chains, which are synthesized in precursor form from a single polypeptide.</text>
</comment>
<dbReference type="SUPFAM" id="SSF56235">
    <property type="entry name" value="N-terminal nucleophile aminohydrolases (Ntn hydrolases)"/>
    <property type="match status" value="1"/>
</dbReference>
<keyword evidence="11" id="KW-0317">Glutathione biosynthesis</keyword>
<evidence type="ECO:0000256" key="2">
    <source>
        <dbReference type="ARBA" id="ARBA00001089"/>
    </source>
</evidence>
<feature type="active site" description="Nucleophile" evidence="9">
    <location>
        <position position="387"/>
    </location>
</feature>
<evidence type="ECO:0000256" key="10">
    <source>
        <dbReference type="PIRSR" id="PIRSR600101-2"/>
    </source>
</evidence>
<evidence type="ECO:0000313" key="14">
    <source>
        <dbReference type="EMBL" id="ANO53031.1"/>
    </source>
</evidence>
<evidence type="ECO:0000256" key="3">
    <source>
        <dbReference type="ARBA" id="ARBA00009381"/>
    </source>
</evidence>
<feature type="region of interest" description="Disordered" evidence="12">
    <location>
        <begin position="559"/>
        <end position="582"/>
    </location>
</feature>
<dbReference type="PANTHER" id="PTHR43199">
    <property type="entry name" value="GLUTATHIONE HYDROLASE"/>
    <property type="match status" value="1"/>
</dbReference>
<dbReference type="InterPro" id="IPR043137">
    <property type="entry name" value="GGT_ssub_C"/>
</dbReference>
<dbReference type="InterPro" id="IPR051792">
    <property type="entry name" value="GGT_bact"/>
</dbReference>
<dbReference type="EC" id="3.4.19.13" evidence="11"/>